<protein>
    <recommendedName>
        <fullName evidence="7">Deacetylase sirtuin-type domain-containing protein</fullName>
    </recommendedName>
</protein>
<comment type="cofactor">
    <cofactor evidence="1">
        <name>Zn(2+)</name>
        <dbReference type="ChEBI" id="CHEBI:29105"/>
    </cofactor>
</comment>
<dbReference type="Gene3D" id="3.30.1600.10">
    <property type="entry name" value="SIR2/SIRT2 'Small Domain"/>
    <property type="match status" value="1"/>
</dbReference>
<organism evidence="8 9">
    <name type="scientific">Chaetoceros tenuissimus</name>
    <dbReference type="NCBI Taxonomy" id="426638"/>
    <lineage>
        <taxon>Eukaryota</taxon>
        <taxon>Sar</taxon>
        <taxon>Stramenopiles</taxon>
        <taxon>Ochrophyta</taxon>
        <taxon>Bacillariophyta</taxon>
        <taxon>Coscinodiscophyceae</taxon>
        <taxon>Chaetocerotophycidae</taxon>
        <taxon>Chaetocerotales</taxon>
        <taxon>Chaetocerotaceae</taxon>
        <taxon>Chaetoceros</taxon>
    </lineage>
</organism>
<dbReference type="GO" id="GO:0046872">
    <property type="term" value="F:metal ion binding"/>
    <property type="evidence" value="ECO:0007669"/>
    <property type="project" value="UniProtKB-KW"/>
</dbReference>
<dbReference type="Gene3D" id="3.40.50.1220">
    <property type="entry name" value="TPP-binding domain"/>
    <property type="match status" value="1"/>
</dbReference>
<evidence type="ECO:0000256" key="6">
    <source>
        <dbReference type="PROSITE-ProRule" id="PRU00236"/>
    </source>
</evidence>
<feature type="domain" description="Deacetylase sirtuin-type" evidence="7">
    <location>
        <begin position="1"/>
        <end position="306"/>
    </location>
</feature>
<evidence type="ECO:0000256" key="1">
    <source>
        <dbReference type="ARBA" id="ARBA00001947"/>
    </source>
</evidence>
<dbReference type="InterPro" id="IPR026590">
    <property type="entry name" value="Ssirtuin_cat_dom"/>
</dbReference>
<evidence type="ECO:0000256" key="3">
    <source>
        <dbReference type="ARBA" id="ARBA00022723"/>
    </source>
</evidence>
<dbReference type="InterPro" id="IPR050134">
    <property type="entry name" value="NAD-dep_sirtuin_deacylases"/>
</dbReference>
<dbReference type="PANTHER" id="PTHR11085:SF6">
    <property type="entry name" value="NAD-DEPENDENT PROTEIN DEACETYLASE SIRTUIN-2"/>
    <property type="match status" value="1"/>
</dbReference>
<keyword evidence="2" id="KW-0808">Transferase</keyword>
<proteinExistence type="predicted"/>
<dbReference type="PROSITE" id="PS50305">
    <property type="entry name" value="SIRTUIN"/>
    <property type="match status" value="1"/>
</dbReference>
<dbReference type="Proteomes" id="UP001054902">
    <property type="component" value="Unassembled WGS sequence"/>
</dbReference>
<feature type="binding site" evidence="6">
    <location>
        <position position="158"/>
    </location>
    <ligand>
        <name>Zn(2+)</name>
        <dbReference type="ChEBI" id="CHEBI:29105"/>
    </ligand>
</feature>
<gene>
    <name evidence="8" type="ORF">CTEN210_14128</name>
</gene>
<feature type="active site" description="Proton acceptor" evidence="6">
    <location>
        <position position="147"/>
    </location>
</feature>
<dbReference type="GO" id="GO:0017136">
    <property type="term" value="F:histone deacetylase activity, NAD-dependent"/>
    <property type="evidence" value="ECO:0007669"/>
    <property type="project" value="TreeGrafter"/>
</dbReference>
<keyword evidence="5" id="KW-0520">NAD</keyword>
<dbReference type="InterPro" id="IPR029035">
    <property type="entry name" value="DHS-like_NAD/FAD-binding_dom"/>
</dbReference>
<dbReference type="InterPro" id="IPR003000">
    <property type="entry name" value="Sirtuin"/>
</dbReference>
<keyword evidence="3 6" id="KW-0479">Metal-binding</keyword>
<name>A0AAD3D545_9STRA</name>
<sequence>MIVSKDVVSEMARFISSKDCQSIIFLTGAGVSVASGIPDFRSPGGMYDTLKPELITATSMQRKMMETDPTSVVYKDMFLQNSFPYMEVRRPFILGTQKQKWKATIAHRFMELLHEKTDKLTRVYTQNIDGLDHQCKKIPKEKIINVHGTLSEVACENCSEEMDFDEFCDKVSHNIKDIYEIDENAPSASTPIVCPSCGKATVKPKTVLFGSSLPSEFFDCSDEDVMNADLLIVAGTSLVVFPANSLVYRVNDDCKRFVVNMDAVGQELGLNFYGNDYSTINDRRDFFAKGPCEDIFLDLIDKLGWMEDLQRMSKQLPPASASLLRDDA</sequence>
<evidence type="ECO:0000256" key="5">
    <source>
        <dbReference type="ARBA" id="ARBA00023027"/>
    </source>
</evidence>
<evidence type="ECO:0000313" key="8">
    <source>
        <dbReference type="EMBL" id="GFH57652.1"/>
    </source>
</evidence>
<evidence type="ECO:0000256" key="4">
    <source>
        <dbReference type="ARBA" id="ARBA00022833"/>
    </source>
</evidence>
<feature type="binding site" evidence="6">
    <location>
        <position position="197"/>
    </location>
    <ligand>
        <name>Zn(2+)</name>
        <dbReference type="ChEBI" id="CHEBI:29105"/>
    </ligand>
</feature>
<evidence type="ECO:0000259" key="7">
    <source>
        <dbReference type="PROSITE" id="PS50305"/>
    </source>
</evidence>
<dbReference type="EMBL" id="BLLK01000058">
    <property type="protein sequence ID" value="GFH57652.1"/>
    <property type="molecule type" value="Genomic_DNA"/>
</dbReference>
<keyword evidence="4 6" id="KW-0862">Zinc</keyword>
<dbReference type="InterPro" id="IPR026591">
    <property type="entry name" value="Sirtuin_cat_small_dom_sf"/>
</dbReference>
<keyword evidence="9" id="KW-1185">Reference proteome</keyword>
<dbReference type="GO" id="GO:0070403">
    <property type="term" value="F:NAD+ binding"/>
    <property type="evidence" value="ECO:0007669"/>
    <property type="project" value="InterPro"/>
</dbReference>
<evidence type="ECO:0000256" key="2">
    <source>
        <dbReference type="ARBA" id="ARBA00022679"/>
    </source>
</evidence>
<comment type="caution">
    <text evidence="8">The sequence shown here is derived from an EMBL/GenBank/DDBJ whole genome shotgun (WGS) entry which is preliminary data.</text>
</comment>
<dbReference type="AlphaFoldDB" id="A0AAD3D545"/>
<dbReference type="Pfam" id="PF02146">
    <property type="entry name" value="SIR2"/>
    <property type="match status" value="1"/>
</dbReference>
<dbReference type="GO" id="GO:0005634">
    <property type="term" value="C:nucleus"/>
    <property type="evidence" value="ECO:0007669"/>
    <property type="project" value="TreeGrafter"/>
</dbReference>
<accession>A0AAD3D545</accession>
<reference evidence="8 9" key="1">
    <citation type="journal article" date="2021" name="Sci. Rep.">
        <title>The genome of the diatom Chaetoceros tenuissimus carries an ancient integrated fragment of an extant virus.</title>
        <authorList>
            <person name="Hongo Y."/>
            <person name="Kimura K."/>
            <person name="Takaki Y."/>
            <person name="Yoshida Y."/>
            <person name="Baba S."/>
            <person name="Kobayashi G."/>
            <person name="Nagasaki K."/>
            <person name="Hano T."/>
            <person name="Tomaru Y."/>
        </authorList>
    </citation>
    <scope>NUCLEOTIDE SEQUENCE [LARGE SCALE GENOMIC DNA]</scope>
    <source>
        <strain evidence="8 9">NIES-3715</strain>
    </source>
</reference>
<feature type="binding site" evidence="6">
    <location>
        <position position="194"/>
    </location>
    <ligand>
        <name>Zn(2+)</name>
        <dbReference type="ChEBI" id="CHEBI:29105"/>
    </ligand>
</feature>
<feature type="binding site" evidence="6">
    <location>
        <position position="155"/>
    </location>
    <ligand>
        <name>Zn(2+)</name>
        <dbReference type="ChEBI" id="CHEBI:29105"/>
    </ligand>
</feature>
<evidence type="ECO:0000313" key="9">
    <source>
        <dbReference type="Proteomes" id="UP001054902"/>
    </source>
</evidence>
<dbReference type="PANTHER" id="PTHR11085">
    <property type="entry name" value="NAD-DEPENDENT PROTEIN DEACYLASE SIRTUIN-5, MITOCHONDRIAL-RELATED"/>
    <property type="match status" value="1"/>
</dbReference>
<dbReference type="SUPFAM" id="SSF52467">
    <property type="entry name" value="DHS-like NAD/FAD-binding domain"/>
    <property type="match status" value="1"/>
</dbReference>